<dbReference type="AlphaFoldDB" id="A0A246WU40"/>
<evidence type="ECO:0000313" key="8">
    <source>
        <dbReference type="EMBL" id="OWY30587.1"/>
    </source>
</evidence>
<keyword evidence="5 7" id="KW-0408">Iron</keyword>
<evidence type="ECO:0000256" key="2">
    <source>
        <dbReference type="ARBA" id="ARBA00022617"/>
    </source>
</evidence>
<dbReference type="PANTHER" id="PTHR46696:SF1">
    <property type="entry name" value="CYTOCHROME P450 YJIB-RELATED"/>
    <property type="match status" value="1"/>
</dbReference>
<dbReference type="GO" id="GO:0020037">
    <property type="term" value="F:heme binding"/>
    <property type="evidence" value="ECO:0007669"/>
    <property type="project" value="InterPro"/>
</dbReference>
<proteinExistence type="inferred from homology"/>
<dbReference type="GO" id="GO:0004497">
    <property type="term" value="F:monooxygenase activity"/>
    <property type="evidence" value="ECO:0007669"/>
    <property type="project" value="UniProtKB-KW"/>
</dbReference>
<evidence type="ECO:0000256" key="7">
    <source>
        <dbReference type="RuleBase" id="RU000461"/>
    </source>
</evidence>
<dbReference type="CDD" id="cd20625">
    <property type="entry name" value="CYP164-like"/>
    <property type="match status" value="1"/>
</dbReference>
<name>A0A246WU40_9BURK</name>
<dbReference type="GO" id="GO:0005506">
    <property type="term" value="F:iron ion binding"/>
    <property type="evidence" value="ECO:0007669"/>
    <property type="project" value="InterPro"/>
</dbReference>
<organism evidence="8 9">
    <name type="scientific">Herbaspirillum robiniae</name>
    <dbReference type="NCBI Taxonomy" id="2014887"/>
    <lineage>
        <taxon>Bacteria</taxon>
        <taxon>Pseudomonadati</taxon>
        <taxon>Pseudomonadota</taxon>
        <taxon>Betaproteobacteria</taxon>
        <taxon>Burkholderiales</taxon>
        <taxon>Oxalobacteraceae</taxon>
        <taxon>Herbaspirillum</taxon>
    </lineage>
</organism>
<dbReference type="EMBL" id="NJGU01000001">
    <property type="protein sequence ID" value="OWY30587.1"/>
    <property type="molecule type" value="Genomic_DNA"/>
</dbReference>
<dbReference type="PANTHER" id="PTHR46696">
    <property type="entry name" value="P450, PUTATIVE (EUROFUNG)-RELATED"/>
    <property type="match status" value="1"/>
</dbReference>
<evidence type="ECO:0000313" key="9">
    <source>
        <dbReference type="Proteomes" id="UP000197596"/>
    </source>
</evidence>
<dbReference type="InterPro" id="IPR001128">
    <property type="entry name" value="Cyt_P450"/>
</dbReference>
<dbReference type="Gene3D" id="1.10.630.10">
    <property type="entry name" value="Cytochrome P450"/>
    <property type="match status" value="1"/>
</dbReference>
<keyword evidence="3 7" id="KW-0479">Metal-binding</keyword>
<dbReference type="PROSITE" id="PS00086">
    <property type="entry name" value="CYTOCHROME_P450"/>
    <property type="match status" value="1"/>
</dbReference>
<reference evidence="8 9" key="1">
    <citation type="submission" date="2017-06" db="EMBL/GenBank/DDBJ databases">
        <title>Herbaspirillum phytohormonus sp. nov., isolated from the root nodule of Robinia pseudoacacia in lead-zinc mine.</title>
        <authorList>
            <person name="Fan M."/>
            <person name="Lin Y."/>
        </authorList>
    </citation>
    <scope>NUCLEOTIDE SEQUENCE [LARGE SCALE GENOMIC DNA]</scope>
    <source>
        <strain evidence="8 9">HZ10</strain>
    </source>
</reference>
<protein>
    <submittedName>
        <fullName evidence="8">Cytochrome</fullName>
    </submittedName>
</protein>
<dbReference type="Pfam" id="PF00067">
    <property type="entry name" value="p450"/>
    <property type="match status" value="1"/>
</dbReference>
<evidence type="ECO:0000256" key="6">
    <source>
        <dbReference type="ARBA" id="ARBA00023033"/>
    </source>
</evidence>
<comment type="similarity">
    <text evidence="1 7">Belongs to the cytochrome P450 family.</text>
</comment>
<keyword evidence="4 7" id="KW-0560">Oxidoreductase</keyword>
<dbReference type="Proteomes" id="UP000197596">
    <property type="component" value="Unassembled WGS sequence"/>
</dbReference>
<accession>A0A246WU40</accession>
<evidence type="ECO:0000256" key="1">
    <source>
        <dbReference type="ARBA" id="ARBA00010617"/>
    </source>
</evidence>
<dbReference type="PRINTS" id="PR00359">
    <property type="entry name" value="BP450"/>
</dbReference>
<gene>
    <name evidence="8" type="ORF">CEJ42_00415</name>
</gene>
<keyword evidence="6 7" id="KW-0503">Monooxygenase</keyword>
<evidence type="ECO:0000256" key="3">
    <source>
        <dbReference type="ARBA" id="ARBA00022723"/>
    </source>
</evidence>
<keyword evidence="2 7" id="KW-0349">Heme</keyword>
<sequence length="397" mass="43143">MQAVQIGHATQGPVWSEQYCGGAWLLSGYDEVAAALRDPRFSVRRAARWINSGLGPDGSAPTPAQLQFKRVFARSLLFVDGRGHRRLRDVILPGFKPAGLQRQAPAIAAIAQRLLAGIDADGAGEFDFVAAFALPLPALVIANLLGIAHEVPEEFIGWAADLAAFIGSPTPQMRQTLAAQQALADMCAFFTRTLADTDAIGGDSLLAWIAQARQEHRLTAIEALAQCCTLLFAGYETTRNLLGNGLLALLRHPEQWALLQASPQLLRGAVREMLRYDSPVQYTGRRLVADVELGGRLLKRGELAILHIGAANHDARRFAQPERFDIRRDEGNHLSFGHGPHVCLGAALTQLEAEIAFTALMRAMPDIRLAAGAPAWQETSAYRALERLPVTRKPLHA</sequence>
<dbReference type="PRINTS" id="PR00385">
    <property type="entry name" value="P450"/>
</dbReference>
<dbReference type="InterPro" id="IPR017972">
    <property type="entry name" value="Cyt_P450_CS"/>
</dbReference>
<evidence type="ECO:0000256" key="4">
    <source>
        <dbReference type="ARBA" id="ARBA00023002"/>
    </source>
</evidence>
<dbReference type="SUPFAM" id="SSF48264">
    <property type="entry name" value="Cytochrome P450"/>
    <property type="match status" value="1"/>
</dbReference>
<dbReference type="InterPro" id="IPR036396">
    <property type="entry name" value="Cyt_P450_sf"/>
</dbReference>
<dbReference type="GO" id="GO:0016705">
    <property type="term" value="F:oxidoreductase activity, acting on paired donors, with incorporation or reduction of molecular oxygen"/>
    <property type="evidence" value="ECO:0007669"/>
    <property type="project" value="InterPro"/>
</dbReference>
<dbReference type="FunFam" id="1.10.630.10:FF:000018">
    <property type="entry name" value="Cytochrome P450 monooxygenase"/>
    <property type="match status" value="1"/>
</dbReference>
<evidence type="ECO:0000256" key="5">
    <source>
        <dbReference type="ARBA" id="ARBA00023004"/>
    </source>
</evidence>
<comment type="caution">
    <text evidence="8">The sequence shown here is derived from an EMBL/GenBank/DDBJ whole genome shotgun (WGS) entry which is preliminary data.</text>
</comment>
<dbReference type="InterPro" id="IPR002397">
    <property type="entry name" value="Cyt_P450_B"/>
</dbReference>